<evidence type="ECO:0000256" key="1">
    <source>
        <dbReference type="SAM" id="SignalP"/>
    </source>
</evidence>
<proteinExistence type="predicted"/>
<gene>
    <name evidence="2" type="ORF">K466DRAFT_581544</name>
</gene>
<sequence length="71" mass="7740">MAGAARHATWRYAACLLTLRSSSYAVTRQSGGCTTYCCTSGRDLFARALRLRRSDAKPKHLRCAVASSTVE</sequence>
<dbReference type="Proteomes" id="UP000308197">
    <property type="component" value="Unassembled WGS sequence"/>
</dbReference>
<evidence type="ECO:0000313" key="3">
    <source>
        <dbReference type="Proteomes" id="UP000308197"/>
    </source>
</evidence>
<organism evidence="2 3">
    <name type="scientific">Polyporus arcularius HHB13444</name>
    <dbReference type="NCBI Taxonomy" id="1314778"/>
    <lineage>
        <taxon>Eukaryota</taxon>
        <taxon>Fungi</taxon>
        <taxon>Dikarya</taxon>
        <taxon>Basidiomycota</taxon>
        <taxon>Agaricomycotina</taxon>
        <taxon>Agaricomycetes</taxon>
        <taxon>Polyporales</taxon>
        <taxon>Polyporaceae</taxon>
        <taxon>Polyporus</taxon>
    </lineage>
</organism>
<feature type="chain" id="PRO_5023067363" description="Secreted protein" evidence="1">
    <location>
        <begin position="26"/>
        <end position="71"/>
    </location>
</feature>
<feature type="signal peptide" evidence="1">
    <location>
        <begin position="1"/>
        <end position="25"/>
    </location>
</feature>
<name>A0A5C3Q344_9APHY</name>
<dbReference type="AlphaFoldDB" id="A0A5C3Q344"/>
<dbReference type="InParanoid" id="A0A5C3Q344"/>
<accession>A0A5C3Q344</accession>
<evidence type="ECO:0000313" key="2">
    <source>
        <dbReference type="EMBL" id="TFK92863.1"/>
    </source>
</evidence>
<protein>
    <recommendedName>
        <fullName evidence="4">Secreted protein</fullName>
    </recommendedName>
</protein>
<keyword evidence="3" id="KW-1185">Reference proteome</keyword>
<reference evidence="2 3" key="1">
    <citation type="journal article" date="2019" name="Nat. Ecol. Evol.">
        <title>Megaphylogeny resolves global patterns of mushroom evolution.</title>
        <authorList>
            <person name="Varga T."/>
            <person name="Krizsan K."/>
            <person name="Foldi C."/>
            <person name="Dima B."/>
            <person name="Sanchez-Garcia M."/>
            <person name="Sanchez-Ramirez S."/>
            <person name="Szollosi G.J."/>
            <person name="Szarkandi J.G."/>
            <person name="Papp V."/>
            <person name="Albert L."/>
            <person name="Andreopoulos W."/>
            <person name="Angelini C."/>
            <person name="Antonin V."/>
            <person name="Barry K.W."/>
            <person name="Bougher N.L."/>
            <person name="Buchanan P."/>
            <person name="Buyck B."/>
            <person name="Bense V."/>
            <person name="Catcheside P."/>
            <person name="Chovatia M."/>
            <person name="Cooper J."/>
            <person name="Damon W."/>
            <person name="Desjardin D."/>
            <person name="Finy P."/>
            <person name="Geml J."/>
            <person name="Haridas S."/>
            <person name="Hughes K."/>
            <person name="Justo A."/>
            <person name="Karasinski D."/>
            <person name="Kautmanova I."/>
            <person name="Kiss B."/>
            <person name="Kocsube S."/>
            <person name="Kotiranta H."/>
            <person name="LaButti K.M."/>
            <person name="Lechner B.E."/>
            <person name="Liimatainen K."/>
            <person name="Lipzen A."/>
            <person name="Lukacs Z."/>
            <person name="Mihaltcheva S."/>
            <person name="Morgado L.N."/>
            <person name="Niskanen T."/>
            <person name="Noordeloos M.E."/>
            <person name="Ohm R.A."/>
            <person name="Ortiz-Santana B."/>
            <person name="Ovrebo C."/>
            <person name="Racz N."/>
            <person name="Riley R."/>
            <person name="Savchenko A."/>
            <person name="Shiryaev A."/>
            <person name="Soop K."/>
            <person name="Spirin V."/>
            <person name="Szebenyi C."/>
            <person name="Tomsovsky M."/>
            <person name="Tulloss R.E."/>
            <person name="Uehling J."/>
            <person name="Grigoriev I.V."/>
            <person name="Vagvolgyi C."/>
            <person name="Papp T."/>
            <person name="Martin F.M."/>
            <person name="Miettinen O."/>
            <person name="Hibbett D.S."/>
            <person name="Nagy L.G."/>
        </authorList>
    </citation>
    <scope>NUCLEOTIDE SEQUENCE [LARGE SCALE GENOMIC DNA]</scope>
    <source>
        <strain evidence="2 3">HHB13444</strain>
    </source>
</reference>
<evidence type="ECO:0008006" key="4">
    <source>
        <dbReference type="Google" id="ProtNLM"/>
    </source>
</evidence>
<keyword evidence="1" id="KW-0732">Signal</keyword>
<dbReference type="EMBL" id="ML210991">
    <property type="protein sequence ID" value="TFK92863.1"/>
    <property type="molecule type" value="Genomic_DNA"/>
</dbReference>